<comment type="caution">
    <text evidence="3">The sequence shown here is derived from an EMBL/GenBank/DDBJ whole genome shotgun (WGS) entry which is preliminary data.</text>
</comment>
<feature type="domain" description="M23ase beta-sheet core" evidence="2">
    <location>
        <begin position="831"/>
        <end position="939"/>
    </location>
</feature>
<dbReference type="InterPro" id="IPR011055">
    <property type="entry name" value="Dup_hybrid_motif"/>
</dbReference>
<protein>
    <submittedName>
        <fullName evidence="3">Peptidoglycan DD-metalloendopeptidase family protein</fullName>
    </submittedName>
</protein>
<reference evidence="3 4" key="1">
    <citation type="submission" date="2022-04" db="EMBL/GenBank/DDBJ databases">
        <title>Positive selection, recombination, and allopatry shape intraspecific diversity of widespread and dominant cyanobacteria.</title>
        <authorList>
            <person name="Wei J."/>
            <person name="Shu W."/>
            <person name="Hu C."/>
        </authorList>
    </citation>
    <scope>NUCLEOTIDE SEQUENCE [LARGE SCALE GENOMIC DNA]</scope>
    <source>
        <strain evidence="3 4">AS-A4</strain>
    </source>
</reference>
<keyword evidence="1" id="KW-0812">Transmembrane</keyword>
<sequence length="950" mass="99030">MDSFTPESFALGIEIIVCLGLLYGTFYVGQSQHSVKVSALVIVLWFLLFGSENALAQTTQTTSTVTAPSTFPSILKDGVTLPDWSKISFDSMAPFTEGGAVAMPPEAAGSLGFDKIEWKPGQKIADALPLGAIQGCLGFESLTQKGIDGITGQVSSTVGLDKFLPTGLQSIKSLNDIVPNLSQKLVGEVKPIADLLTAGLSGKLPGFDLNSLQGFAGQLTGGGAQQILDSAGGLVGSLSKGQFLDTAGNLVGQVNGSGQVLDMAGNALGSLNQAGQFVNQAGQVVGALSNPTGAITQAATQTVGQQLGQVTGQLPGGAGQLLNGVSLQSLTVGQLTEKFPQLAALGMKNLDLSQYTMSQIPGLENTPLKQFANWEQVLMKGIPGLDKVPFNQFPSPLKEAADAFVARVDVPLDSEEQNRDRSLSGSYKEGFRVACTENCEHAELSPIQGSQMDAASVGAFANGKSWMSKKQMVQGGEGILGRVNGGKEPTGRHPYCSMFKQVVTKVDQPAGKVGTSMYLRLCKRGMPDLGCTPYFIGPLPFLTYNEKQFIYLGAGNPKDDGSGIGFPGSDDPLSATDGFDDCGGTKLSGESVTKATGAVEKVAKTLGAGTANNDGAFSTSSANGSKHIPRILAALKEEGITDPNQVAYVLATVHRETSFVNLEEGATRLESSGGSHYWGRGYVQLTHKANYQAATTYLKSKGMNVDLVANPELAKRPNIAAKVLAYGMRTGKLYGNGTTLNSCAGGGRVDWVKCRWIVNDGAEAESIAQAAKIYRDAIATSNLADAKSEVGNCTAPKGGKPCPPGQKCLLQNPLPGGQRTSPFGPRKGRLHAGVDLQTAKGYNAHPTGPGGQVLAAADGRVTEYTSVGGRCGGVISISHPQLKLETRYLHMVKLLVSKGATVARGQPIGLEGNETPGSCSGGVHLHYEIYAGGGGAVDPMQFEHSPPLGR</sequence>
<evidence type="ECO:0000256" key="1">
    <source>
        <dbReference type="SAM" id="Phobius"/>
    </source>
</evidence>
<dbReference type="InterPro" id="IPR050570">
    <property type="entry name" value="Cell_wall_metabolism_enzyme"/>
</dbReference>
<dbReference type="PANTHER" id="PTHR21666:SF270">
    <property type="entry name" value="MUREIN HYDROLASE ACTIVATOR ENVC"/>
    <property type="match status" value="1"/>
</dbReference>
<evidence type="ECO:0000313" key="4">
    <source>
        <dbReference type="Proteomes" id="UP001476950"/>
    </source>
</evidence>
<proteinExistence type="predicted"/>
<dbReference type="Gene3D" id="1.10.530.10">
    <property type="match status" value="1"/>
</dbReference>
<dbReference type="Gene3D" id="2.70.70.10">
    <property type="entry name" value="Glucose Permease (Domain IIA)"/>
    <property type="match status" value="1"/>
</dbReference>
<dbReference type="InterPro" id="IPR023346">
    <property type="entry name" value="Lysozyme-like_dom_sf"/>
</dbReference>
<feature type="transmembrane region" description="Helical" evidence="1">
    <location>
        <begin position="37"/>
        <end position="56"/>
    </location>
</feature>
<dbReference type="SUPFAM" id="SSF51261">
    <property type="entry name" value="Duplicated hybrid motif"/>
    <property type="match status" value="1"/>
</dbReference>
<gene>
    <name evidence="3" type="ORF">NDI38_21575</name>
</gene>
<organism evidence="3 4">
    <name type="scientific">Stenomitos frigidus AS-A4</name>
    <dbReference type="NCBI Taxonomy" id="2933935"/>
    <lineage>
        <taxon>Bacteria</taxon>
        <taxon>Bacillati</taxon>
        <taxon>Cyanobacteriota</taxon>
        <taxon>Cyanophyceae</taxon>
        <taxon>Leptolyngbyales</taxon>
        <taxon>Leptolyngbyaceae</taxon>
        <taxon>Stenomitos</taxon>
    </lineage>
</organism>
<dbReference type="RefSeq" id="WP_190447128.1">
    <property type="nucleotide sequence ID" value="NZ_JAMPLM010000025.1"/>
</dbReference>
<dbReference type="Proteomes" id="UP001476950">
    <property type="component" value="Unassembled WGS sequence"/>
</dbReference>
<keyword evidence="4" id="KW-1185">Reference proteome</keyword>
<evidence type="ECO:0000259" key="2">
    <source>
        <dbReference type="Pfam" id="PF01551"/>
    </source>
</evidence>
<dbReference type="CDD" id="cd12797">
    <property type="entry name" value="M23_peptidase"/>
    <property type="match status" value="1"/>
</dbReference>
<dbReference type="PANTHER" id="PTHR21666">
    <property type="entry name" value="PEPTIDASE-RELATED"/>
    <property type="match status" value="1"/>
</dbReference>
<keyword evidence="1" id="KW-0472">Membrane</keyword>
<dbReference type="Pfam" id="PF01551">
    <property type="entry name" value="Peptidase_M23"/>
    <property type="match status" value="1"/>
</dbReference>
<accession>A0ABV0KPB9</accession>
<dbReference type="InterPro" id="IPR016047">
    <property type="entry name" value="M23ase_b-sheet_dom"/>
</dbReference>
<dbReference type="SUPFAM" id="SSF53955">
    <property type="entry name" value="Lysozyme-like"/>
    <property type="match status" value="1"/>
</dbReference>
<name>A0ABV0KPB9_9CYAN</name>
<feature type="transmembrane region" description="Helical" evidence="1">
    <location>
        <begin position="12"/>
        <end position="30"/>
    </location>
</feature>
<evidence type="ECO:0000313" key="3">
    <source>
        <dbReference type="EMBL" id="MEP1061025.1"/>
    </source>
</evidence>
<dbReference type="EMBL" id="JAMPLM010000025">
    <property type="protein sequence ID" value="MEP1061025.1"/>
    <property type="molecule type" value="Genomic_DNA"/>
</dbReference>
<keyword evidence="1" id="KW-1133">Transmembrane helix</keyword>